<dbReference type="SUPFAM" id="SSF56601">
    <property type="entry name" value="beta-lactamase/transpeptidase-like"/>
    <property type="match status" value="1"/>
</dbReference>
<keyword evidence="4" id="KW-1185">Reference proteome</keyword>
<dbReference type="NCBIfam" id="NF007943">
    <property type="entry name" value="PRK10662.1"/>
    <property type="match status" value="1"/>
</dbReference>
<dbReference type="Proteomes" id="UP001497533">
    <property type="component" value="Chromosome"/>
</dbReference>
<evidence type="ECO:0000313" key="4">
    <source>
        <dbReference type="Proteomes" id="UP001497533"/>
    </source>
</evidence>
<feature type="domain" description="Beta-lactamase-related" evidence="2">
    <location>
        <begin position="60"/>
        <end position="377"/>
    </location>
</feature>
<sequence>MKIFFLKTIFILILSIILTFCSTSIEKQSKFLQNNTNLYWFSLNTNKKKINENIDYYANRIFNECNARGMIMIVINKNHIIDRYYGETSPGNYQKPNQNSLIRIASISKLMTSEILIKLEQDKKLSITDTLQQHNYNNVKIPCIYNTPIRLYHLASHTSGLPREQPGGKYGRPVFTWPTKDNRWNWLKTVKLHSIPGKKASYSNLAYDLLADAMVQASKKPYSQLFKDYITSPSNMKDTTYTPTKEQCSRLMKGTRSSSCNNTLAAAGSGGVYSTSTDIKKWMKNLLLKDKKIKNTISRKQNIYFLRKNLLEVKGMDIAGYADEIGLGWIYMKPQNKIPGIYQKTGGGGGFNTYIAIIPEESIGIFVAITRKDNTKFNKLIIFVNKLATLISYKNKNI</sequence>
<comment type="similarity">
    <text evidence="1">Belongs to the beta-lactamase family.</text>
</comment>
<protein>
    <submittedName>
        <fullName evidence="3">D-alanyl-D-alanine-carboxypeptidase/endopeptidase AmpH</fullName>
        <ecNumber evidence="3">3.4.-.-</ecNumber>
    </submittedName>
</protein>
<dbReference type="RefSeq" id="WP_341764993.1">
    <property type="nucleotide sequence ID" value="NZ_OZ034688.1"/>
</dbReference>
<gene>
    <name evidence="3" type="primary">ampH</name>
    <name evidence="3" type="ORF">PRHACTZTBTEA_640</name>
</gene>
<dbReference type="Pfam" id="PF00144">
    <property type="entry name" value="Beta-lactamase"/>
    <property type="match status" value="1"/>
</dbReference>
<dbReference type="EMBL" id="OZ034688">
    <property type="protein sequence ID" value="CAL1329541.1"/>
    <property type="molecule type" value="Genomic_DNA"/>
</dbReference>
<proteinExistence type="inferred from homology"/>
<keyword evidence="3" id="KW-0378">Hydrolase</keyword>
<reference evidence="3" key="1">
    <citation type="submission" date="2024-04" db="EMBL/GenBank/DDBJ databases">
        <authorList>
            <person name="Manzano-Marin A."/>
            <person name="Manzano-Marin A."/>
            <person name="Alejandro Manzano Marin A."/>
        </authorList>
    </citation>
    <scope>NUCLEOTIDE SEQUENCE [LARGE SCALE GENOMIC DNA]</scope>
    <source>
        <strain evidence="3">TABTEA</strain>
    </source>
</reference>
<dbReference type="InterPro" id="IPR012338">
    <property type="entry name" value="Beta-lactam/transpept-like"/>
</dbReference>
<name>A0ABM9NPX5_9GAMM</name>
<evidence type="ECO:0000313" key="3">
    <source>
        <dbReference type="EMBL" id="CAL1329541.1"/>
    </source>
</evidence>
<dbReference type="PANTHER" id="PTHR22935">
    <property type="entry name" value="PENICILLIN-BINDING PROTEIN"/>
    <property type="match status" value="1"/>
</dbReference>
<dbReference type="InterPro" id="IPR051478">
    <property type="entry name" value="Beta-lactamase-like_AB/R"/>
</dbReference>
<dbReference type="EC" id="3.4.-.-" evidence="3"/>
<dbReference type="PANTHER" id="PTHR22935:SF95">
    <property type="entry name" value="BETA-LACTAMASE-LIKE 1-RELATED"/>
    <property type="match status" value="1"/>
</dbReference>
<accession>A0ABM9NPX5</accession>
<evidence type="ECO:0000259" key="2">
    <source>
        <dbReference type="Pfam" id="PF00144"/>
    </source>
</evidence>
<dbReference type="InterPro" id="IPR001466">
    <property type="entry name" value="Beta-lactam-related"/>
</dbReference>
<dbReference type="GO" id="GO:0016787">
    <property type="term" value="F:hydrolase activity"/>
    <property type="evidence" value="ECO:0007669"/>
    <property type="project" value="UniProtKB-KW"/>
</dbReference>
<evidence type="ECO:0000256" key="1">
    <source>
        <dbReference type="ARBA" id="ARBA00038473"/>
    </source>
</evidence>
<dbReference type="Gene3D" id="3.40.710.10">
    <property type="entry name" value="DD-peptidase/beta-lactamase superfamily"/>
    <property type="match status" value="1"/>
</dbReference>
<organism evidence="3 4">
    <name type="scientific">Candidatus Providencia siddallii</name>
    <dbReference type="NCBI Taxonomy" id="1715285"/>
    <lineage>
        <taxon>Bacteria</taxon>
        <taxon>Pseudomonadati</taxon>
        <taxon>Pseudomonadota</taxon>
        <taxon>Gammaproteobacteria</taxon>
        <taxon>Enterobacterales</taxon>
        <taxon>Morganellaceae</taxon>
        <taxon>Providencia</taxon>
    </lineage>
</organism>